<dbReference type="EMBL" id="FUYH01000039">
    <property type="protein sequence ID" value="SKA99922.1"/>
    <property type="molecule type" value="Genomic_DNA"/>
</dbReference>
<name>A0A1T4YDM3_9CLOT</name>
<dbReference type="AlphaFoldDB" id="A0A1T4YDM3"/>
<evidence type="ECO:0000313" key="2">
    <source>
        <dbReference type="Proteomes" id="UP000190105"/>
    </source>
</evidence>
<dbReference type="STRING" id="1147123.SAMN05443428_13910"/>
<accession>A0A1T4YDM3</accession>
<sequence length="292" mass="32348">MIKTSNFTLHENIDLSKEIALVAPMDTPLTTLLLNKKLVEDAGSVTINWREKTLDETADISKAEGFTVDTFVSSGRAEKSNVMEIFSKAVQVSGSAQASNVLGINDLFASEINDRLTEVKVNIEKKMLASTNYNDGSTAPYIRRMKSIFEQADPGNIIDITTAPSLSDFKAVVKKLWDNGLGSNEFYCFVNADFKEVIDTFYANQINYNMPMNTFGFVANKVITNYGIVNIVLNRHMPVDKILVVDPAYLRLSYLRKPAFETLAKDGDNMKGMVITECSLKVLNSKAVAIAQ</sequence>
<organism evidence="1 2">
    <name type="scientific">Caloramator quimbayensis</name>
    <dbReference type="NCBI Taxonomy" id="1147123"/>
    <lineage>
        <taxon>Bacteria</taxon>
        <taxon>Bacillati</taxon>
        <taxon>Bacillota</taxon>
        <taxon>Clostridia</taxon>
        <taxon>Eubacteriales</taxon>
        <taxon>Clostridiaceae</taxon>
        <taxon>Caloramator</taxon>
    </lineage>
</organism>
<dbReference type="Proteomes" id="UP000190105">
    <property type="component" value="Unassembled WGS sequence"/>
</dbReference>
<evidence type="ECO:0008006" key="3">
    <source>
        <dbReference type="Google" id="ProtNLM"/>
    </source>
</evidence>
<dbReference type="RefSeq" id="WP_078697778.1">
    <property type="nucleotide sequence ID" value="NZ_FUYH01000039.1"/>
</dbReference>
<proteinExistence type="predicted"/>
<evidence type="ECO:0000313" key="1">
    <source>
        <dbReference type="EMBL" id="SKA99922.1"/>
    </source>
</evidence>
<protein>
    <recommendedName>
        <fullName evidence="3">Phage major capsid protein, HK97 family</fullName>
    </recommendedName>
</protein>
<reference evidence="2" key="1">
    <citation type="submission" date="2017-02" db="EMBL/GenBank/DDBJ databases">
        <authorList>
            <person name="Varghese N."/>
            <person name="Submissions S."/>
        </authorList>
    </citation>
    <scope>NUCLEOTIDE SEQUENCE [LARGE SCALE GENOMIC DNA]</scope>
    <source>
        <strain evidence="2">USBA 833</strain>
    </source>
</reference>
<dbReference type="Pfam" id="PF17236">
    <property type="entry name" value="SU10_MCP"/>
    <property type="match status" value="1"/>
</dbReference>
<dbReference type="OrthoDB" id="1683486at2"/>
<keyword evidence="2" id="KW-1185">Reference proteome</keyword>
<gene>
    <name evidence="1" type="ORF">SAMN05443428_13910</name>
</gene>
<dbReference type="InterPro" id="IPR035198">
    <property type="entry name" value="SU10_MCP"/>
</dbReference>